<reference evidence="1" key="1">
    <citation type="submission" date="2021-06" db="EMBL/GenBank/DDBJ databases">
        <authorList>
            <person name="Kallberg Y."/>
            <person name="Tangrot J."/>
            <person name="Rosling A."/>
        </authorList>
    </citation>
    <scope>NUCLEOTIDE SEQUENCE</scope>
    <source>
        <strain evidence="1">CL551</strain>
    </source>
</reference>
<feature type="non-terminal residue" evidence="1">
    <location>
        <position position="1"/>
    </location>
</feature>
<dbReference type="Proteomes" id="UP000789342">
    <property type="component" value="Unassembled WGS sequence"/>
</dbReference>
<protein>
    <submittedName>
        <fullName evidence="1">7662_t:CDS:1</fullName>
    </submittedName>
</protein>
<dbReference type="EMBL" id="CAJVPV010063767">
    <property type="protein sequence ID" value="CAG8793259.1"/>
    <property type="molecule type" value="Genomic_DNA"/>
</dbReference>
<proteinExistence type="predicted"/>
<feature type="non-terminal residue" evidence="1">
    <location>
        <position position="45"/>
    </location>
</feature>
<dbReference type="AlphaFoldDB" id="A0A9N9P1F6"/>
<name>A0A9N9P1F6_9GLOM</name>
<gene>
    <name evidence="1" type="ORF">AMORRO_LOCUS18326</name>
</gene>
<sequence length="45" mass="5406">PPSFKEWTTRRSSRVHRIQSLLQELRIPRNHSSSEVLKYEIDSLK</sequence>
<evidence type="ECO:0000313" key="1">
    <source>
        <dbReference type="EMBL" id="CAG8793259.1"/>
    </source>
</evidence>
<comment type="caution">
    <text evidence="1">The sequence shown here is derived from an EMBL/GenBank/DDBJ whole genome shotgun (WGS) entry which is preliminary data.</text>
</comment>
<keyword evidence="2" id="KW-1185">Reference proteome</keyword>
<accession>A0A9N9P1F6</accession>
<evidence type="ECO:0000313" key="2">
    <source>
        <dbReference type="Proteomes" id="UP000789342"/>
    </source>
</evidence>
<organism evidence="1 2">
    <name type="scientific">Acaulospora morrowiae</name>
    <dbReference type="NCBI Taxonomy" id="94023"/>
    <lineage>
        <taxon>Eukaryota</taxon>
        <taxon>Fungi</taxon>
        <taxon>Fungi incertae sedis</taxon>
        <taxon>Mucoromycota</taxon>
        <taxon>Glomeromycotina</taxon>
        <taxon>Glomeromycetes</taxon>
        <taxon>Diversisporales</taxon>
        <taxon>Acaulosporaceae</taxon>
        <taxon>Acaulospora</taxon>
    </lineage>
</organism>